<dbReference type="Gene3D" id="3.10.450.50">
    <property type="match status" value="1"/>
</dbReference>
<evidence type="ECO:0000259" key="1">
    <source>
        <dbReference type="Pfam" id="PF12680"/>
    </source>
</evidence>
<sequence>MSATDTVRAMFAAYRAQDRAAAEALIGEDFHFTSPRDERIDRAAFFARCFPTADRFTRQDLLQVVPGEGEDVFTLYEYDLADGGGTFRNTEVSTVRDGLVVETQVFFGGAVTGS</sequence>
<reference evidence="2 3" key="1">
    <citation type="submission" date="2020-08" db="EMBL/GenBank/DDBJ databases">
        <title>Genomic Encyclopedia of Type Strains, Phase IV (KMG-IV): sequencing the most valuable type-strain genomes for metagenomic binning, comparative biology and taxonomic classification.</title>
        <authorList>
            <person name="Goeker M."/>
        </authorList>
    </citation>
    <scope>NUCLEOTIDE SEQUENCE [LARGE SCALE GENOMIC DNA]</scope>
    <source>
        <strain evidence="2 3">YIM 65646</strain>
    </source>
</reference>
<dbReference type="Proteomes" id="UP000548476">
    <property type="component" value="Unassembled WGS sequence"/>
</dbReference>
<evidence type="ECO:0000313" key="3">
    <source>
        <dbReference type="Proteomes" id="UP000548476"/>
    </source>
</evidence>
<protein>
    <submittedName>
        <fullName evidence="2">Ketosteroid isomerase-like protein</fullName>
    </submittedName>
</protein>
<accession>A0A841G4U7</accession>
<dbReference type="InterPro" id="IPR037401">
    <property type="entry name" value="SnoaL-like"/>
</dbReference>
<dbReference type="RefSeq" id="WP_203686358.1">
    <property type="nucleotide sequence ID" value="NZ_BONT01000051.1"/>
</dbReference>
<name>A0A841G4U7_9ACTN</name>
<dbReference type="Pfam" id="PF12680">
    <property type="entry name" value="SnoaL_2"/>
    <property type="match status" value="1"/>
</dbReference>
<dbReference type="EMBL" id="JACHGT010000020">
    <property type="protein sequence ID" value="MBB6039130.1"/>
    <property type="molecule type" value="Genomic_DNA"/>
</dbReference>
<dbReference type="AlphaFoldDB" id="A0A841G4U7"/>
<comment type="caution">
    <text evidence="2">The sequence shown here is derived from an EMBL/GenBank/DDBJ whole genome shotgun (WGS) entry which is preliminary data.</text>
</comment>
<gene>
    <name evidence="2" type="ORF">HNR73_007021</name>
</gene>
<keyword evidence="2" id="KW-0413">Isomerase</keyword>
<feature type="domain" description="SnoaL-like" evidence="1">
    <location>
        <begin position="7"/>
        <end position="102"/>
    </location>
</feature>
<proteinExistence type="predicted"/>
<evidence type="ECO:0000313" key="2">
    <source>
        <dbReference type="EMBL" id="MBB6039130.1"/>
    </source>
</evidence>
<dbReference type="InterPro" id="IPR032710">
    <property type="entry name" value="NTF2-like_dom_sf"/>
</dbReference>
<keyword evidence="3" id="KW-1185">Reference proteome</keyword>
<dbReference type="GO" id="GO:0016853">
    <property type="term" value="F:isomerase activity"/>
    <property type="evidence" value="ECO:0007669"/>
    <property type="project" value="UniProtKB-KW"/>
</dbReference>
<organism evidence="2 3">
    <name type="scientific">Phytomonospora endophytica</name>
    <dbReference type="NCBI Taxonomy" id="714109"/>
    <lineage>
        <taxon>Bacteria</taxon>
        <taxon>Bacillati</taxon>
        <taxon>Actinomycetota</taxon>
        <taxon>Actinomycetes</taxon>
        <taxon>Micromonosporales</taxon>
        <taxon>Micromonosporaceae</taxon>
        <taxon>Phytomonospora</taxon>
    </lineage>
</organism>
<dbReference type="SUPFAM" id="SSF54427">
    <property type="entry name" value="NTF2-like"/>
    <property type="match status" value="1"/>
</dbReference>